<dbReference type="GO" id="GO:0097177">
    <property type="term" value="F:mitochondrial ribosome binding"/>
    <property type="evidence" value="ECO:0000318"/>
    <property type="project" value="GO_Central"/>
</dbReference>
<dbReference type="PROSITE" id="PS51722">
    <property type="entry name" value="G_TR_2"/>
    <property type="match status" value="1"/>
</dbReference>
<evidence type="ECO:0000256" key="1">
    <source>
        <dbReference type="ARBA" id="ARBA00005454"/>
    </source>
</evidence>
<evidence type="ECO:0000256" key="4">
    <source>
        <dbReference type="ARBA" id="ARBA00022801"/>
    </source>
</evidence>
<dbReference type="PANTHER" id="PTHR43512">
    <property type="entry name" value="TRANSLATION FACTOR GUF1-RELATED"/>
    <property type="match status" value="1"/>
</dbReference>
<dbReference type="InterPro" id="IPR005225">
    <property type="entry name" value="Small_GTP-bd"/>
</dbReference>
<keyword evidence="6 8" id="KW-0342">GTP-binding</keyword>
<dbReference type="CDD" id="cd03709">
    <property type="entry name" value="lepA_C"/>
    <property type="match status" value="1"/>
</dbReference>
<dbReference type="InterPro" id="IPR027417">
    <property type="entry name" value="P-loop_NTPase"/>
</dbReference>
<sequence>MTTFKRASKALTSKFSAIYTCNFHPVTSLSHFSYTLNASFCSRPRQNNKEASTIDLNQYPSDNIRNFSIIAHVDHGKSTLADRLLELTGTIRKGHGQPQYLDKLQVERERGITVKAQTATMFHRHKFLGSDTDFLLNLIDTPGHVDFSYEVSRSLAACQGALLVVDAAQGVQAQTVANFYLAFESNLAIIPVINKIDQPTADPDRVKTQLKSMFDLNPSDVLLTSAKTGLGLEHVLPAAIERIPPPPGKNTSPLRMLLLDSYYDEYKGVICHVAIVDGALHKGDKICSAATGQSYEVSDVGIMHPELVATGILLTGQVGYIVSGMRSTKEARVGDTLHHTRTVIQPLPGFKPAKHMVFSGLYPADGSDFEALNHAIERLTCNDASVSVTKESSTALGLGFRCGFLGLLHMDVFHQRLEQACSLSHFTMNMEHMSFRLFLQCHIFLSTQMEGMVAYLHVFTFLNALYQSYQSSSVSSFSRFYPCSKLQIQNPAALPSNPKNRLTACWEPTVIATIIIPSEYVGSVITLCAERRGEQLEYSFIDSQRAFMRYRMPLREIVVDFYNELKSITSGYASFDYEDSEYQASDLVKLDILLNGQPVDAMATIVHKSKAPRVGRELVEKLKKFIDRQMFEIIIQAAIGSKVIARETLSAMRKNVLAKCYGGDVTRKRKLLEKQKEGKKRMKRVGSVDIPQEAFHELLKVS</sequence>
<evidence type="ECO:0000256" key="3">
    <source>
        <dbReference type="ARBA" id="ARBA00022792"/>
    </source>
</evidence>
<accession>A0A3Q7G7B6</accession>
<dbReference type="FunCoup" id="A0A3Q7G7B6">
    <property type="interactions" value="2980"/>
</dbReference>
<dbReference type="PaxDb" id="4081-Solyc03g058880.2.1"/>
<dbReference type="InterPro" id="IPR006297">
    <property type="entry name" value="EF-4"/>
</dbReference>
<dbReference type="GO" id="GO:0045727">
    <property type="term" value="P:positive regulation of translation"/>
    <property type="evidence" value="ECO:0000318"/>
    <property type="project" value="GO_Central"/>
</dbReference>
<comment type="catalytic activity">
    <reaction evidence="8">
        <text>GTP + H2O = GDP + phosphate + H(+)</text>
        <dbReference type="Rhea" id="RHEA:19669"/>
        <dbReference type="ChEBI" id="CHEBI:15377"/>
        <dbReference type="ChEBI" id="CHEBI:15378"/>
        <dbReference type="ChEBI" id="CHEBI:37565"/>
        <dbReference type="ChEBI" id="CHEBI:43474"/>
        <dbReference type="ChEBI" id="CHEBI:58189"/>
        <dbReference type="EC" id="3.6.5.n1"/>
    </reaction>
</comment>
<reference evidence="10" key="2">
    <citation type="submission" date="2019-01" db="UniProtKB">
        <authorList>
            <consortium name="EnsemblPlants"/>
        </authorList>
    </citation>
    <scope>IDENTIFICATION</scope>
    <source>
        <strain evidence="10">cv. Heinz 1706</strain>
    </source>
</reference>
<dbReference type="FunFam" id="3.30.70.240:FF:000007">
    <property type="entry name" value="Translation factor GUF1, mitochondrial"/>
    <property type="match status" value="1"/>
</dbReference>
<dbReference type="SUPFAM" id="SSF52540">
    <property type="entry name" value="P-loop containing nucleoside triphosphate hydrolases"/>
    <property type="match status" value="1"/>
</dbReference>
<evidence type="ECO:0000259" key="9">
    <source>
        <dbReference type="PROSITE" id="PS51722"/>
    </source>
</evidence>
<dbReference type="GO" id="GO:0005525">
    <property type="term" value="F:GTP binding"/>
    <property type="evidence" value="ECO:0007669"/>
    <property type="project" value="UniProtKB-UniRule"/>
</dbReference>
<dbReference type="STRING" id="4081.A0A3Q7G7B6"/>
<keyword evidence="7 8" id="KW-0472">Membrane</keyword>
<dbReference type="Gene3D" id="3.30.70.240">
    <property type="match status" value="1"/>
</dbReference>
<comment type="function">
    <text evidence="8">Promotes mitochondrial protein synthesis. May act as a fidelity factor of the translation reaction, by catalyzing a one-codon backward translocation of tRNAs on improperly translocated ribosomes. Binds to mitochondrial ribosomes in a GTP-dependent manner.</text>
</comment>
<comment type="similarity">
    <text evidence="1">Belongs to the TRAFAC class translation factor GTPase superfamily. Classic translation factor GTPase family. LepA subfamily.</text>
</comment>
<protein>
    <recommendedName>
        <fullName evidence="8">Translation factor GUF1 homolog, mitochondrial</fullName>
        <ecNumber evidence="8">3.6.5.n1</ecNumber>
    </recommendedName>
    <alternativeName>
        <fullName evidence="8">Elongation factor 4 homolog</fullName>
        <shortName evidence="8">EF-4</shortName>
    </alternativeName>
    <alternativeName>
        <fullName evidence="8">GTPase GUF1 homolog</fullName>
    </alternativeName>
    <alternativeName>
        <fullName evidence="8">Ribosomal back-translocase</fullName>
    </alternativeName>
</protein>
<evidence type="ECO:0000256" key="6">
    <source>
        <dbReference type="ARBA" id="ARBA00023134"/>
    </source>
</evidence>
<dbReference type="PRINTS" id="PR00315">
    <property type="entry name" value="ELONGATNFCT"/>
</dbReference>
<name>A0A3Q7G7B6_SOLLC</name>
<dbReference type="Gene3D" id="3.40.50.300">
    <property type="entry name" value="P-loop containing nucleotide triphosphate hydrolases"/>
    <property type="match status" value="1"/>
</dbReference>
<dbReference type="Pfam" id="PF00009">
    <property type="entry name" value="GTP_EFTU"/>
    <property type="match status" value="1"/>
</dbReference>
<comment type="subcellular location">
    <subcellularLocation>
        <location evidence="8">Mitochondrion inner membrane</location>
        <topology evidence="8">Peripheral membrane protein</topology>
        <orientation evidence="8">Matrix side</orientation>
    </subcellularLocation>
</comment>
<dbReference type="Proteomes" id="UP000004994">
    <property type="component" value="Chromosome 3"/>
</dbReference>
<dbReference type="FunFam" id="3.40.50.300:FF:000078">
    <property type="entry name" value="Elongation factor 4"/>
    <property type="match status" value="1"/>
</dbReference>
<keyword evidence="3 8" id="KW-0999">Mitochondrion inner membrane</keyword>
<feature type="binding site" evidence="8">
    <location>
        <begin position="140"/>
        <end position="144"/>
    </location>
    <ligand>
        <name>GTP</name>
        <dbReference type="ChEBI" id="CHEBI:37565"/>
    </ligand>
</feature>
<dbReference type="Gene3D" id="3.30.70.2570">
    <property type="entry name" value="Elongation factor 4, C-terminal domain"/>
    <property type="match status" value="1"/>
</dbReference>
<proteinExistence type="inferred from homology"/>
<dbReference type="GO" id="GO:0005739">
    <property type="term" value="C:mitochondrion"/>
    <property type="evidence" value="ECO:0000318"/>
    <property type="project" value="GO_Central"/>
</dbReference>
<dbReference type="Gene3D" id="3.30.70.870">
    <property type="entry name" value="Elongation Factor G (Translational Gtpase), domain 3"/>
    <property type="match status" value="1"/>
</dbReference>
<evidence type="ECO:0000256" key="5">
    <source>
        <dbReference type="ARBA" id="ARBA00023128"/>
    </source>
</evidence>
<dbReference type="FunFam" id="3.30.70.870:FF:000004">
    <property type="entry name" value="Translation factor GUF1, mitochondrial"/>
    <property type="match status" value="1"/>
</dbReference>
<dbReference type="PANTHER" id="PTHR43512:SF7">
    <property type="entry name" value="TRANSLATION FACTOR GUF1, MITOCHONDRIAL"/>
    <property type="match status" value="1"/>
</dbReference>
<dbReference type="CDD" id="cd03699">
    <property type="entry name" value="EF4_II"/>
    <property type="match status" value="1"/>
</dbReference>
<dbReference type="InterPro" id="IPR000795">
    <property type="entry name" value="T_Tr_GTP-bd_dom"/>
</dbReference>
<evidence type="ECO:0000313" key="11">
    <source>
        <dbReference type="Proteomes" id="UP000004994"/>
    </source>
</evidence>
<keyword evidence="11" id="KW-1185">Reference proteome</keyword>
<evidence type="ECO:0000313" key="10">
    <source>
        <dbReference type="EnsemblPlants" id="Solyc03g058880.3.1"/>
    </source>
</evidence>
<dbReference type="InterPro" id="IPR038363">
    <property type="entry name" value="LepA_C_sf"/>
</dbReference>
<evidence type="ECO:0000256" key="2">
    <source>
        <dbReference type="ARBA" id="ARBA00022741"/>
    </source>
</evidence>
<comment type="similarity">
    <text evidence="8">Belongs to the GTP-binding elongation factor family. LepA subfamily.</text>
</comment>
<keyword evidence="2 8" id="KW-0547">Nucleotide-binding</keyword>
<dbReference type="GO" id="GO:0003924">
    <property type="term" value="F:GTPase activity"/>
    <property type="evidence" value="ECO:0007669"/>
    <property type="project" value="UniProtKB-UniRule"/>
</dbReference>
<dbReference type="HAMAP" id="MF_00071">
    <property type="entry name" value="LepA"/>
    <property type="match status" value="1"/>
</dbReference>
<dbReference type="Pfam" id="PF06421">
    <property type="entry name" value="LepA_C"/>
    <property type="match status" value="1"/>
</dbReference>
<dbReference type="NCBIfam" id="TIGR00231">
    <property type="entry name" value="small_GTP"/>
    <property type="match status" value="1"/>
</dbReference>
<dbReference type="OMA" id="HADVFHQ"/>
<dbReference type="InterPro" id="IPR035647">
    <property type="entry name" value="EFG_III/V"/>
</dbReference>
<evidence type="ECO:0000256" key="8">
    <source>
        <dbReference type="HAMAP-Rule" id="MF_03137"/>
    </source>
</evidence>
<feature type="domain" description="Tr-type G" evidence="9">
    <location>
        <begin position="62"/>
        <end position="247"/>
    </location>
</feature>
<dbReference type="InParanoid" id="A0A3Q7G7B6"/>
<dbReference type="AlphaFoldDB" id="A0A3Q7G7B6"/>
<keyword evidence="4 8" id="KW-0378">Hydrolase</keyword>
<dbReference type="GO" id="GO:0005759">
    <property type="term" value="C:mitochondrial matrix"/>
    <property type="evidence" value="ECO:0007669"/>
    <property type="project" value="UniProtKB-UniRule"/>
</dbReference>
<dbReference type="SUPFAM" id="SSF50447">
    <property type="entry name" value="Translation proteins"/>
    <property type="match status" value="1"/>
</dbReference>
<feature type="binding site" evidence="8">
    <location>
        <begin position="71"/>
        <end position="78"/>
    </location>
    <ligand>
        <name>GTP</name>
        <dbReference type="ChEBI" id="CHEBI:37565"/>
    </ligand>
</feature>
<dbReference type="GO" id="GO:0006412">
    <property type="term" value="P:translation"/>
    <property type="evidence" value="ECO:0007669"/>
    <property type="project" value="UniProtKB-KW"/>
</dbReference>
<dbReference type="Gene3D" id="2.40.30.10">
    <property type="entry name" value="Translation factors"/>
    <property type="match status" value="1"/>
</dbReference>
<evidence type="ECO:0000256" key="7">
    <source>
        <dbReference type="ARBA" id="ARBA00023136"/>
    </source>
</evidence>
<reference evidence="10" key="1">
    <citation type="journal article" date="2012" name="Nature">
        <title>The tomato genome sequence provides insights into fleshy fruit evolution.</title>
        <authorList>
            <consortium name="Tomato Genome Consortium"/>
        </authorList>
    </citation>
    <scope>NUCLEOTIDE SEQUENCE [LARGE SCALE GENOMIC DNA]</scope>
    <source>
        <strain evidence="10">cv. Heinz 1706</strain>
    </source>
</reference>
<dbReference type="InterPro" id="IPR013842">
    <property type="entry name" value="LepA_CTD"/>
</dbReference>
<dbReference type="SUPFAM" id="SSF54980">
    <property type="entry name" value="EF-G C-terminal domain-like"/>
    <property type="match status" value="2"/>
</dbReference>
<dbReference type="EnsemblPlants" id="Solyc03g058880.3.1">
    <property type="protein sequence ID" value="Solyc03g058880.3.1"/>
    <property type="gene ID" value="Solyc03g058880.3"/>
</dbReference>
<keyword evidence="8" id="KW-0648">Protein biosynthesis</keyword>
<feature type="binding site" evidence="8">
    <location>
        <begin position="194"/>
        <end position="197"/>
    </location>
    <ligand>
        <name>GTP</name>
        <dbReference type="ChEBI" id="CHEBI:37565"/>
    </ligand>
</feature>
<dbReference type="GO" id="GO:0005743">
    <property type="term" value="C:mitochondrial inner membrane"/>
    <property type="evidence" value="ECO:0007669"/>
    <property type="project" value="UniProtKB-SubCell"/>
</dbReference>
<dbReference type="CDD" id="cd01890">
    <property type="entry name" value="LepA"/>
    <property type="match status" value="1"/>
</dbReference>
<keyword evidence="5 8" id="KW-0496">Mitochondrion</keyword>
<dbReference type="InterPro" id="IPR009000">
    <property type="entry name" value="Transl_B-barrel_sf"/>
</dbReference>
<dbReference type="CDD" id="cd16260">
    <property type="entry name" value="EF4_III"/>
    <property type="match status" value="1"/>
</dbReference>
<dbReference type="InterPro" id="IPR031157">
    <property type="entry name" value="G_TR_CS"/>
</dbReference>
<organism evidence="10">
    <name type="scientific">Solanum lycopersicum</name>
    <name type="common">Tomato</name>
    <name type="synonym">Lycopersicon esculentum</name>
    <dbReference type="NCBI Taxonomy" id="4081"/>
    <lineage>
        <taxon>Eukaryota</taxon>
        <taxon>Viridiplantae</taxon>
        <taxon>Streptophyta</taxon>
        <taxon>Embryophyta</taxon>
        <taxon>Tracheophyta</taxon>
        <taxon>Spermatophyta</taxon>
        <taxon>Magnoliopsida</taxon>
        <taxon>eudicotyledons</taxon>
        <taxon>Gunneridae</taxon>
        <taxon>Pentapetalae</taxon>
        <taxon>asterids</taxon>
        <taxon>lamiids</taxon>
        <taxon>Solanales</taxon>
        <taxon>Solanaceae</taxon>
        <taxon>Solanoideae</taxon>
        <taxon>Solaneae</taxon>
        <taxon>Solanum</taxon>
        <taxon>Solanum subgen. Lycopersicon</taxon>
    </lineage>
</organism>
<dbReference type="FunFam" id="2.40.30.10:FF:000015">
    <property type="entry name" value="Translation factor GUF1, mitochondrial"/>
    <property type="match status" value="1"/>
</dbReference>
<dbReference type="EC" id="3.6.5.n1" evidence="8"/>
<dbReference type="FunFam" id="3.30.70.2570:FF:000001">
    <property type="entry name" value="Translation factor GUF1, mitochondrial"/>
    <property type="match status" value="1"/>
</dbReference>
<dbReference type="InterPro" id="IPR000640">
    <property type="entry name" value="EFG_V-like"/>
</dbReference>
<dbReference type="Gramene" id="Solyc03g058880.3.1">
    <property type="protein sequence ID" value="Solyc03g058880.3.1"/>
    <property type="gene ID" value="Solyc03g058880.3"/>
</dbReference>
<dbReference type="InterPro" id="IPR035654">
    <property type="entry name" value="LepA_IV"/>
</dbReference>
<dbReference type="PROSITE" id="PS00301">
    <property type="entry name" value="G_TR_1"/>
    <property type="match status" value="1"/>
</dbReference>
<dbReference type="Pfam" id="PF00679">
    <property type="entry name" value="EFG_C"/>
    <property type="match status" value="1"/>
</dbReference>